<dbReference type="SUPFAM" id="SSF54427">
    <property type="entry name" value="NTF2-like"/>
    <property type="match status" value="1"/>
</dbReference>
<gene>
    <name evidence="3" type="ORF">D7X96_10020</name>
</gene>
<dbReference type="EMBL" id="RAWM01000019">
    <property type="protein sequence ID" value="RKH70914.1"/>
    <property type="molecule type" value="Genomic_DNA"/>
</dbReference>
<feature type="domain" description="SnoaL-like" evidence="2">
    <location>
        <begin position="251"/>
        <end position="358"/>
    </location>
</feature>
<dbReference type="SUPFAM" id="SSF53474">
    <property type="entry name" value="alpha/beta-Hydrolases"/>
    <property type="match status" value="1"/>
</dbReference>
<keyword evidence="4" id="KW-1185">Reference proteome</keyword>
<dbReference type="Gene3D" id="3.40.50.1820">
    <property type="entry name" value="alpha/beta hydrolase"/>
    <property type="match status" value="1"/>
</dbReference>
<sequence length="418" mass="45932">MPDVREAIRPDAKSVRFGEGARQMNDNSTWIPVDGSDPMRAWVRRPACGTGPGLLLLMVEAFEGNAHLKLMAERFSEEGYVVVVPDLASRGEPEEMDLKPVVAWARSLPEIVGLKGKKQVGALGYGLGGTLAAQLAAHGHVDCAVTYCSPGMEDVLSQGGENAAPMVVHFAEWDGFVPPSAVARVKQYVGVDVELYVYQGVRHGFFREGSPAYHRPSQMTAHSRTLGLLKKVMGPRYDLAALWDKHTELEFAARDAAATMETMVAHPYVNSVPVMTGGVGAEYLHRFYANHFVHANPKDTKMTLLSRTVGADRVVDEFIFSFTHDIEMDWMLPGIPPTGKYVEAAFVAVVNFRGDKLYHEHIYWDQASVLVQLGLIDRKGLPVTGAEAARKLLDETLPSNTLMEKWDESAPSNNRKAG</sequence>
<name>A0A3A8R692_9BACT</name>
<dbReference type="Gene3D" id="3.10.450.50">
    <property type="match status" value="1"/>
</dbReference>
<dbReference type="PANTHER" id="PTHR38436">
    <property type="entry name" value="POLYKETIDE CYCLASE SNOAL-LIKE DOMAIN"/>
    <property type="match status" value="1"/>
</dbReference>
<dbReference type="GO" id="GO:0016787">
    <property type="term" value="F:hydrolase activity"/>
    <property type="evidence" value="ECO:0007669"/>
    <property type="project" value="UniProtKB-KW"/>
</dbReference>
<dbReference type="GO" id="GO:0030638">
    <property type="term" value="P:polyketide metabolic process"/>
    <property type="evidence" value="ECO:0007669"/>
    <property type="project" value="InterPro"/>
</dbReference>
<dbReference type="InterPro" id="IPR032710">
    <property type="entry name" value="NTF2-like_dom_sf"/>
</dbReference>
<dbReference type="InterPro" id="IPR029058">
    <property type="entry name" value="AB_hydrolase_fold"/>
</dbReference>
<dbReference type="InterPro" id="IPR037401">
    <property type="entry name" value="SnoaL-like"/>
</dbReference>
<evidence type="ECO:0000313" key="4">
    <source>
        <dbReference type="Proteomes" id="UP000282656"/>
    </source>
</evidence>
<evidence type="ECO:0000313" key="3">
    <source>
        <dbReference type="EMBL" id="RKH70914.1"/>
    </source>
</evidence>
<protein>
    <submittedName>
        <fullName evidence="3">Dienelactone hydrolase family protein</fullName>
    </submittedName>
</protein>
<comment type="caution">
    <text evidence="3">The sequence shown here is derived from an EMBL/GenBank/DDBJ whole genome shotgun (WGS) entry which is preliminary data.</text>
</comment>
<dbReference type="Pfam" id="PF01738">
    <property type="entry name" value="DLH"/>
    <property type="match status" value="1"/>
</dbReference>
<keyword evidence="3" id="KW-0378">Hydrolase</keyword>
<dbReference type="InterPro" id="IPR009959">
    <property type="entry name" value="Cyclase_SnoaL-like"/>
</dbReference>
<accession>A0A3A8R692</accession>
<feature type="domain" description="Dienelactone hydrolase" evidence="1">
    <location>
        <begin position="55"/>
        <end position="232"/>
    </location>
</feature>
<dbReference type="AlphaFoldDB" id="A0A3A8R692"/>
<dbReference type="OrthoDB" id="9771666at2"/>
<proteinExistence type="predicted"/>
<evidence type="ECO:0000259" key="1">
    <source>
        <dbReference type="Pfam" id="PF01738"/>
    </source>
</evidence>
<reference evidence="4" key="1">
    <citation type="submission" date="2018-09" db="EMBL/GenBank/DDBJ databases">
        <authorList>
            <person name="Livingstone P.G."/>
            <person name="Whitworth D.E."/>
        </authorList>
    </citation>
    <scope>NUCLEOTIDE SEQUENCE [LARGE SCALE GENOMIC DNA]</scope>
    <source>
        <strain evidence="4">AB047A</strain>
    </source>
</reference>
<evidence type="ECO:0000259" key="2">
    <source>
        <dbReference type="Pfam" id="PF12680"/>
    </source>
</evidence>
<dbReference type="Pfam" id="PF12680">
    <property type="entry name" value="SnoaL_2"/>
    <property type="match status" value="1"/>
</dbReference>
<dbReference type="PANTHER" id="PTHR38436:SF3">
    <property type="entry name" value="CARBOXYMETHYLENEBUTENOLIDASE-RELATED"/>
    <property type="match status" value="1"/>
</dbReference>
<organism evidence="3 4">
    <name type="scientific">Corallococcus interemptor</name>
    <dbReference type="NCBI Taxonomy" id="2316720"/>
    <lineage>
        <taxon>Bacteria</taxon>
        <taxon>Pseudomonadati</taxon>
        <taxon>Myxococcota</taxon>
        <taxon>Myxococcia</taxon>
        <taxon>Myxococcales</taxon>
        <taxon>Cystobacterineae</taxon>
        <taxon>Myxococcaceae</taxon>
        <taxon>Corallococcus</taxon>
    </lineage>
</organism>
<dbReference type="Proteomes" id="UP000282656">
    <property type="component" value="Unassembled WGS sequence"/>
</dbReference>
<dbReference type="InterPro" id="IPR002925">
    <property type="entry name" value="Dienelactn_hydro"/>
</dbReference>